<evidence type="ECO:0000313" key="3">
    <source>
        <dbReference type="EMBL" id="KAJ4836941.1"/>
    </source>
</evidence>
<dbReference type="OrthoDB" id="4221926at2759"/>
<proteinExistence type="predicted"/>
<keyword evidence="4" id="KW-1185">Reference proteome</keyword>
<reference evidence="3" key="1">
    <citation type="submission" date="2022-02" db="EMBL/GenBank/DDBJ databases">
        <authorList>
            <person name="Henning P.M."/>
            <person name="McCubbin A.G."/>
            <person name="Shore J.S."/>
        </authorList>
    </citation>
    <scope>NUCLEOTIDE SEQUENCE</scope>
    <source>
        <strain evidence="3">F60SS</strain>
        <tissue evidence="3">Leaves</tissue>
    </source>
</reference>
<keyword evidence="1" id="KW-0472">Membrane</keyword>
<dbReference type="PANTHER" id="PTHR33681:SF4">
    <property type="entry name" value="OS12G0171100 PROTEIN"/>
    <property type="match status" value="1"/>
</dbReference>
<dbReference type="InterPro" id="IPR013320">
    <property type="entry name" value="ConA-like_dom_sf"/>
</dbReference>
<organism evidence="3 4">
    <name type="scientific">Turnera subulata</name>
    <dbReference type="NCBI Taxonomy" id="218843"/>
    <lineage>
        <taxon>Eukaryota</taxon>
        <taxon>Viridiplantae</taxon>
        <taxon>Streptophyta</taxon>
        <taxon>Embryophyta</taxon>
        <taxon>Tracheophyta</taxon>
        <taxon>Spermatophyta</taxon>
        <taxon>Magnoliopsida</taxon>
        <taxon>eudicotyledons</taxon>
        <taxon>Gunneridae</taxon>
        <taxon>Pentapetalae</taxon>
        <taxon>rosids</taxon>
        <taxon>fabids</taxon>
        <taxon>Malpighiales</taxon>
        <taxon>Passifloraceae</taxon>
        <taxon>Turnera</taxon>
    </lineage>
</organism>
<keyword evidence="1" id="KW-1133">Transmembrane helix</keyword>
<dbReference type="InterPro" id="IPR014895">
    <property type="entry name" value="Alginate_lyase_2"/>
</dbReference>
<name>A0A9Q0JBW5_9ROSI</name>
<dbReference type="EMBL" id="JAKUCV010003990">
    <property type="protein sequence ID" value="KAJ4836941.1"/>
    <property type="molecule type" value="Genomic_DNA"/>
</dbReference>
<protein>
    <recommendedName>
        <fullName evidence="2">Alginate lyase 2 domain-containing protein</fullName>
    </recommendedName>
</protein>
<reference evidence="3" key="2">
    <citation type="journal article" date="2023" name="Plants (Basel)">
        <title>Annotation of the Turnera subulata (Passifloraceae) Draft Genome Reveals the S-Locus Evolved after the Divergence of Turneroideae from Passifloroideae in a Stepwise Manner.</title>
        <authorList>
            <person name="Henning P.M."/>
            <person name="Roalson E.H."/>
            <person name="Mir W."/>
            <person name="McCubbin A.G."/>
            <person name="Shore J.S."/>
        </authorList>
    </citation>
    <scope>NUCLEOTIDE SEQUENCE</scope>
    <source>
        <strain evidence="3">F60SS</strain>
    </source>
</reference>
<dbReference type="SUPFAM" id="SSF49899">
    <property type="entry name" value="Concanavalin A-like lectins/glucanases"/>
    <property type="match status" value="1"/>
</dbReference>
<sequence>MEYGATRPPTLQHYKISLWTKMAYLVLVGLLCLSLIQLISYQAVAWRPIINPTTGFSSFPLNQSNLIIQRPYDVPENERYSFDNGVHKLWVYSTDKPHSPTSKTNPRTEIRIHRYDYSSGVWQFEAKGYVPRGASGVCIMQVFGARGRGPEIQLQFFEDLDSLPTRLHIIGIVILCINSTFKEMRGSSMPRSLVDAFGSWRLEDTVTHSKFSRFNPHLDSYSSDLWS</sequence>
<dbReference type="Pfam" id="PF08787">
    <property type="entry name" value="Alginate_lyase2"/>
    <property type="match status" value="1"/>
</dbReference>
<dbReference type="Proteomes" id="UP001141552">
    <property type="component" value="Unassembled WGS sequence"/>
</dbReference>
<keyword evidence="1" id="KW-0812">Transmembrane</keyword>
<feature type="transmembrane region" description="Helical" evidence="1">
    <location>
        <begin position="22"/>
        <end position="44"/>
    </location>
</feature>
<accession>A0A9Q0JBW5</accession>
<evidence type="ECO:0000256" key="1">
    <source>
        <dbReference type="SAM" id="Phobius"/>
    </source>
</evidence>
<dbReference type="AlphaFoldDB" id="A0A9Q0JBW5"/>
<evidence type="ECO:0000313" key="4">
    <source>
        <dbReference type="Proteomes" id="UP001141552"/>
    </source>
</evidence>
<gene>
    <name evidence="3" type="ORF">Tsubulata_042973</name>
</gene>
<dbReference type="PANTHER" id="PTHR33681">
    <property type="entry name" value="BINDING PROTEIN, PUTATIVE, EXPRESSED-RELATED"/>
    <property type="match status" value="1"/>
</dbReference>
<feature type="domain" description="Alginate lyase 2" evidence="2">
    <location>
        <begin position="64"/>
        <end position="147"/>
    </location>
</feature>
<comment type="caution">
    <text evidence="3">The sequence shown here is derived from an EMBL/GenBank/DDBJ whole genome shotgun (WGS) entry which is preliminary data.</text>
</comment>
<evidence type="ECO:0000259" key="2">
    <source>
        <dbReference type="Pfam" id="PF08787"/>
    </source>
</evidence>